<dbReference type="GO" id="GO:0003723">
    <property type="term" value="F:RNA binding"/>
    <property type="evidence" value="ECO:0007669"/>
    <property type="project" value="UniProtKB-UniRule"/>
</dbReference>
<dbReference type="InterPro" id="IPR052462">
    <property type="entry name" value="SLIRP/GR-RBP-like"/>
</dbReference>
<evidence type="ECO:0000256" key="1">
    <source>
        <dbReference type="ARBA" id="ARBA00022884"/>
    </source>
</evidence>
<dbReference type="Gene3D" id="3.30.70.330">
    <property type="match status" value="1"/>
</dbReference>
<keyword evidence="1 2" id="KW-0694">RNA-binding</keyword>
<accession>A0A9W6U349</accession>
<evidence type="ECO:0000259" key="4">
    <source>
        <dbReference type="PROSITE" id="PS50102"/>
    </source>
</evidence>
<protein>
    <submittedName>
        <fullName evidence="5">Unnamed protein product</fullName>
    </submittedName>
</protein>
<name>A0A9W6U349_9STRA</name>
<proteinExistence type="predicted"/>
<dbReference type="AlphaFoldDB" id="A0A9W6U349"/>
<dbReference type="Proteomes" id="UP001165121">
    <property type="component" value="Unassembled WGS sequence"/>
</dbReference>
<dbReference type="SUPFAM" id="SSF54928">
    <property type="entry name" value="RNA-binding domain, RBD"/>
    <property type="match status" value="1"/>
</dbReference>
<dbReference type="OrthoDB" id="410044at2759"/>
<comment type="caution">
    <text evidence="5">The sequence shown here is derived from an EMBL/GenBank/DDBJ whole genome shotgun (WGS) entry which is preliminary data.</text>
</comment>
<keyword evidence="6" id="KW-1185">Reference proteome</keyword>
<dbReference type="InterPro" id="IPR035979">
    <property type="entry name" value="RBD_domain_sf"/>
</dbReference>
<dbReference type="SMART" id="SM00360">
    <property type="entry name" value="RRM"/>
    <property type="match status" value="1"/>
</dbReference>
<evidence type="ECO:0000313" key="6">
    <source>
        <dbReference type="Proteomes" id="UP001165121"/>
    </source>
</evidence>
<feature type="region of interest" description="Disordered" evidence="3">
    <location>
        <begin position="136"/>
        <end position="157"/>
    </location>
</feature>
<dbReference type="InterPro" id="IPR000504">
    <property type="entry name" value="RRM_dom"/>
</dbReference>
<organism evidence="5 6">
    <name type="scientific">Phytophthora fragariaefolia</name>
    <dbReference type="NCBI Taxonomy" id="1490495"/>
    <lineage>
        <taxon>Eukaryota</taxon>
        <taxon>Sar</taxon>
        <taxon>Stramenopiles</taxon>
        <taxon>Oomycota</taxon>
        <taxon>Peronosporomycetes</taxon>
        <taxon>Peronosporales</taxon>
        <taxon>Peronosporaceae</taxon>
        <taxon>Phytophthora</taxon>
    </lineage>
</organism>
<dbReference type="PANTHER" id="PTHR48027">
    <property type="entry name" value="HETEROGENEOUS NUCLEAR RIBONUCLEOPROTEIN 87F-RELATED"/>
    <property type="match status" value="1"/>
</dbReference>
<dbReference type="CDD" id="cd12362">
    <property type="entry name" value="RRM3_CELF1-6"/>
    <property type="match status" value="1"/>
</dbReference>
<dbReference type="EMBL" id="BSXT01000333">
    <property type="protein sequence ID" value="GMF24574.1"/>
    <property type="molecule type" value="Genomic_DNA"/>
</dbReference>
<evidence type="ECO:0000256" key="3">
    <source>
        <dbReference type="SAM" id="MobiDB-lite"/>
    </source>
</evidence>
<dbReference type="PROSITE" id="PS50102">
    <property type="entry name" value="RRM"/>
    <property type="match status" value="1"/>
</dbReference>
<dbReference type="InterPro" id="IPR012677">
    <property type="entry name" value="Nucleotide-bd_a/b_plait_sf"/>
</dbReference>
<sequence length="157" mass="17067">MVGNIACCVLLRTGPPGCNLFVFHIPNDMTNQDLFNYFATFGNVISARIMVEKETGRSRGFGTCQLQMPGGDELHQLTELTWIRCRAGFVSYDNAPSAEAAIKGMNGFQVGRKRLKVQHKKEKNQGPMFGEMPGHIDNNANDMAAQSGGAASLPSSN</sequence>
<gene>
    <name evidence="5" type="ORF">Pfra01_000415000</name>
</gene>
<dbReference type="Pfam" id="PF00076">
    <property type="entry name" value="RRM_1"/>
    <property type="match status" value="2"/>
</dbReference>
<evidence type="ECO:0000256" key="2">
    <source>
        <dbReference type="PROSITE-ProRule" id="PRU00176"/>
    </source>
</evidence>
<evidence type="ECO:0000313" key="5">
    <source>
        <dbReference type="EMBL" id="GMF24574.1"/>
    </source>
</evidence>
<feature type="domain" description="RRM" evidence="4">
    <location>
        <begin position="18"/>
        <end position="122"/>
    </location>
</feature>
<reference evidence="5" key="1">
    <citation type="submission" date="2023-04" db="EMBL/GenBank/DDBJ databases">
        <title>Phytophthora fragariaefolia NBRC 109709.</title>
        <authorList>
            <person name="Ichikawa N."/>
            <person name="Sato H."/>
            <person name="Tonouchi N."/>
        </authorList>
    </citation>
    <scope>NUCLEOTIDE SEQUENCE</scope>
    <source>
        <strain evidence="5">NBRC 109709</strain>
    </source>
</reference>